<dbReference type="Pfam" id="PF01757">
    <property type="entry name" value="Acyl_transf_3"/>
    <property type="match status" value="1"/>
</dbReference>
<feature type="transmembrane region" description="Helical" evidence="1">
    <location>
        <begin position="281"/>
        <end position="303"/>
    </location>
</feature>
<feature type="transmembrane region" description="Helical" evidence="1">
    <location>
        <begin position="315"/>
        <end position="335"/>
    </location>
</feature>
<dbReference type="GO" id="GO:0016747">
    <property type="term" value="F:acyltransferase activity, transferring groups other than amino-acyl groups"/>
    <property type="evidence" value="ECO:0007669"/>
    <property type="project" value="InterPro"/>
</dbReference>
<dbReference type="InterPro" id="IPR002656">
    <property type="entry name" value="Acyl_transf_3_dom"/>
</dbReference>
<dbReference type="PANTHER" id="PTHR36927">
    <property type="entry name" value="BLR4337 PROTEIN"/>
    <property type="match status" value="1"/>
</dbReference>
<feature type="transmembrane region" description="Helical" evidence="1">
    <location>
        <begin position="148"/>
        <end position="166"/>
    </location>
</feature>
<gene>
    <name evidence="3" type="ORF">ABB27_08650</name>
</gene>
<feature type="transmembrane region" description="Helical" evidence="1">
    <location>
        <begin position="178"/>
        <end position="202"/>
    </location>
</feature>
<keyword evidence="4" id="KW-1185">Reference proteome</keyword>
<evidence type="ECO:0000259" key="2">
    <source>
        <dbReference type="Pfam" id="PF01757"/>
    </source>
</evidence>
<accession>A0A0R0CP27</accession>
<dbReference type="RefSeq" id="WP_083491212.1">
    <property type="nucleotide sequence ID" value="NZ_LDJJ01000028.1"/>
</dbReference>
<feature type="transmembrane region" description="Helical" evidence="1">
    <location>
        <begin position="347"/>
        <end position="367"/>
    </location>
</feature>
<feature type="transmembrane region" description="Helical" evidence="1">
    <location>
        <begin position="251"/>
        <end position="269"/>
    </location>
</feature>
<dbReference type="EMBL" id="LDJJ01000028">
    <property type="protein sequence ID" value="KRG67639.1"/>
    <property type="molecule type" value="Genomic_DNA"/>
</dbReference>
<dbReference type="OrthoDB" id="9809782at2"/>
<keyword evidence="1" id="KW-0812">Transmembrane</keyword>
<protein>
    <submittedName>
        <fullName evidence="3">Acetyltransferase</fullName>
    </submittedName>
</protein>
<feature type="transmembrane region" description="Helical" evidence="1">
    <location>
        <begin position="85"/>
        <end position="103"/>
    </location>
</feature>
<feature type="domain" description="Acyltransferase 3" evidence="2">
    <location>
        <begin position="5"/>
        <end position="364"/>
    </location>
</feature>
<dbReference type="PANTHER" id="PTHR36927:SF3">
    <property type="entry name" value="GLUCANS BIOSYNTHESIS PROTEIN C"/>
    <property type="match status" value="1"/>
</dbReference>
<dbReference type="PATRIC" id="fig|405446.3.peg.1177"/>
<dbReference type="InterPro" id="IPR050623">
    <property type="entry name" value="Glucan_succinyl_AcylTrfase"/>
</dbReference>
<organism evidence="3 4">
    <name type="scientific">Stenotrophomonas terrae</name>
    <dbReference type="NCBI Taxonomy" id="405446"/>
    <lineage>
        <taxon>Bacteria</taxon>
        <taxon>Pseudomonadati</taxon>
        <taxon>Pseudomonadota</taxon>
        <taxon>Gammaproteobacteria</taxon>
        <taxon>Lysobacterales</taxon>
        <taxon>Lysobacteraceae</taxon>
        <taxon>Stenotrophomonas</taxon>
    </lineage>
</organism>
<evidence type="ECO:0000313" key="4">
    <source>
        <dbReference type="Proteomes" id="UP000051863"/>
    </source>
</evidence>
<feature type="transmembrane region" description="Helical" evidence="1">
    <location>
        <begin position="53"/>
        <end position="70"/>
    </location>
</feature>
<evidence type="ECO:0000256" key="1">
    <source>
        <dbReference type="SAM" id="Phobius"/>
    </source>
</evidence>
<name>A0A0R0CP27_9GAMM</name>
<sequence length="396" mass="45100">MHRRHDLDWLRVIAFGLLVLYHVGMYYVSWDWHVKSPAASITLEPLMLLTSPWRMSLLFLISGVATAFMLERRPDGLLRRRSRQLLLPLLFGMAVIVPPQAYYQVVEQLPGGYNESYWAFYGKYLSGYHGFCDSDGCLRLPTWNHLWFLPYLWAYTVLAWLLWRLLPATALQRLRQWAGTALHGWGALLVPVLVLAAARLLLVNRFEQTHALVDDWYNHAQYASVFLIGFLAAFSTGFWESLQRLRWQSLALAGLGYAALIHVWYFSGYNDAQPAPLELRLALRVVWAVDQWCAIAALLGFAYRWRNADSPLLRYLTLAVFPLYILHQSVIVVLAHKLKPLQLEPGIEALILIIATFALCLTAYALIRRCAPLRPLFGLPAMAAQPARPAASPVSD</sequence>
<evidence type="ECO:0000313" key="3">
    <source>
        <dbReference type="EMBL" id="KRG67639.1"/>
    </source>
</evidence>
<dbReference type="Proteomes" id="UP000051863">
    <property type="component" value="Unassembled WGS sequence"/>
</dbReference>
<dbReference type="AlphaFoldDB" id="A0A0R0CP27"/>
<proteinExistence type="predicted"/>
<feature type="transmembrane region" description="Helical" evidence="1">
    <location>
        <begin position="12"/>
        <end position="30"/>
    </location>
</feature>
<keyword evidence="3" id="KW-0808">Transferase</keyword>
<reference evidence="3 4" key="1">
    <citation type="submission" date="2015-05" db="EMBL/GenBank/DDBJ databases">
        <title>Genome sequencing and analysis of members of genus Stenotrophomonas.</title>
        <authorList>
            <person name="Patil P.P."/>
            <person name="Midha S."/>
            <person name="Patil P.B."/>
        </authorList>
    </citation>
    <scope>NUCLEOTIDE SEQUENCE [LARGE SCALE GENOMIC DNA]</scope>
    <source>
        <strain evidence="3 4">DSM 18941</strain>
    </source>
</reference>
<keyword evidence="1" id="KW-1133">Transmembrane helix</keyword>
<keyword evidence="1" id="KW-0472">Membrane</keyword>
<comment type="caution">
    <text evidence="3">The sequence shown here is derived from an EMBL/GenBank/DDBJ whole genome shotgun (WGS) entry which is preliminary data.</text>
</comment>
<feature type="transmembrane region" description="Helical" evidence="1">
    <location>
        <begin position="222"/>
        <end position="239"/>
    </location>
</feature>